<feature type="compositionally biased region" description="Basic residues" evidence="5">
    <location>
        <begin position="507"/>
        <end position="521"/>
    </location>
</feature>
<feature type="compositionally biased region" description="Low complexity" evidence="5">
    <location>
        <begin position="65"/>
        <end position="76"/>
    </location>
</feature>
<gene>
    <name evidence="7" type="ORF">FrCorBMG51_22755</name>
</gene>
<dbReference type="InterPro" id="IPR006311">
    <property type="entry name" value="TAT_signal"/>
</dbReference>
<keyword evidence="4" id="KW-0732">Signal</keyword>
<sequence>MPIQPTAPVQTVMPIRTTGTAGMTAASAEHPVRALLTRRGLLAGTGAGGLAALLAACGGSTGDADAADSSASSAAGGKRGGAVTLSAPPPPTALDPVTMYDGTAIALVQLVAGYLIWLDSDFQLQPRLATAWTSSETGRTWSFTIRQGAVFSDGTPLDAATVKASFDRLLDPANKSAALSAFDTVLKAGGVSLAGSDTVVFRLERPFSEFPYLVSAGNYNALILKPDYQVGTFAQKAIGTGPFLLNSYDSGTGASFTRNPRYWDSGKPYLDGVRVAFYKDEQADLLALQSGAVDGQILSDAGLVGPVAGGGSIAVDKVNSTGLTAFTLRVDRPPFTRKEVRQAVAYALDRPGVLTSVHNGVGVLGNDHLFAPSFASAPTDLQQRARDEAKVRSLLAAAGVDNLRFTLSFDPPNRSYALVIQDQLKQVGITVDLDQQTSGAFYGGDQNTDTPWLFTTANLVDWAGRPTASQFIIPMVKSQGCGTAPNTPTRSWTRRPPPTTRPPTRPNGRKRRKSSRGRSTRTCRSSSACGTVRSAPTGPTGSKDCGRTRRRSWT</sequence>
<dbReference type="Gene3D" id="3.10.105.10">
    <property type="entry name" value="Dipeptide-binding Protein, Domain 3"/>
    <property type="match status" value="1"/>
</dbReference>
<dbReference type="PANTHER" id="PTHR30290:SF10">
    <property type="entry name" value="PERIPLASMIC OLIGOPEPTIDE-BINDING PROTEIN-RELATED"/>
    <property type="match status" value="1"/>
</dbReference>
<proteinExistence type="inferred from homology"/>
<keyword evidence="8" id="KW-1185">Reference proteome</keyword>
<dbReference type="InterPro" id="IPR039424">
    <property type="entry name" value="SBP_5"/>
</dbReference>
<accession>A0ABR5EZ68</accession>
<evidence type="ECO:0000259" key="6">
    <source>
        <dbReference type="Pfam" id="PF00496"/>
    </source>
</evidence>
<dbReference type="Proteomes" id="UP000035425">
    <property type="component" value="Unassembled WGS sequence"/>
</dbReference>
<evidence type="ECO:0000313" key="7">
    <source>
        <dbReference type="EMBL" id="KLL09749.1"/>
    </source>
</evidence>
<evidence type="ECO:0000256" key="5">
    <source>
        <dbReference type="SAM" id="MobiDB-lite"/>
    </source>
</evidence>
<protein>
    <recommendedName>
        <fullName evidence="6">Solute-binding protein family 5 domain-containing protein</fullName>
    </recommendedName>
</protein>
<reference evidence="7 8" key="1">
    <citation type="submission" date="2014-12" db="EMBL/GenBank/DDBJ databases">
        <title>Frankia sp. BMG5.1 draft genome.</title>
        <authorList>
            <person name="Gtari M."/>
            <person name="Ghodhbane-Gtari F."/>
            <person name="Nouioui I."/>
            <person name="Ktari A."/>
            <person name="Hezbri K."/>
            <person name="Mimouni W."/>
            <person name="Sbissi I."/>
            <person name="Ayari A."/>
            <person name="Yamanaka T."/>
            <person name="Normand P."/>
            <person name="Tisa L.S."/>
            <person name="Boudabous A."/>
        </authorList>
    </citation>
    <scope>NUCLEOTIDE SEQUENCE [LARGE SCALE GENOMIC DNA]</scope>
    <source>
        <strain evidence="7 8">BMG5.1</strain>
    </source>
</reference>
<evidence type="ECO:0000256" key="3">
    <source>
        <dbReference type="ARBA" id="ARBA00022448"/>
    </source>
</evidence>
<feature type="region of interest" description="Disordered" evidence="5">
    <location>
        <begin position="65"/>
        <end position="90"/>
    </location>
</feature>
<comment type="subcellular location">
    <subcellularLocation>
        <location evidence="1">Cell envelope</location>
    </subcellularLocation>
</comment>
<dbReference type="InterPro" id="IPR000914">
    <property type="entry name" value="SBP_5_dom"/>
</dbReference>
<feature type="domain" description="Solute-binding protein family 5" evidence="6">
    <location>
        <begin position="124"/>
        <end position="455"/>
    </location>
</feature>
<evidence type="ECO:0000256" key="2">
    <source>
        <dbReference type="ARBA" id="ARBA00005695"/>
    </source>
</evidence>
<dbReference type="EMBL" id="JWIO01000061">
    <property type="protein sequence ID" value="KLL09749.1"/>
    <property type="molecule type" value="Genomic_DNA"/>
</dbReference>
<dbReference type="PANTHER" id="PTHR30290">
    <property type="entry name" value="PERIPLASMIC BINDING COMPONENT OF ABC TRANSPORTER"/>
    <property type="match status" value="1"/>
</dbReference>
<feature type="compositionally biased region" description="Pro residues" evidence="5">
    <location>
        <begin position="495"/>
        <end position="505"/>
    </location>
</feature>
<evidence type="ECO:0000313" key="8">
    <source>
        <dbReference type="Proteomes" id="UP000035425"/>
    </source>
</evidence>
<dbReference type="PROSITE" id="PS51318">
    <property type="entry name" value="TAT"/>
    <property type="match status" value="1"/>
</dbReference>
<evidence type="ECO:0000256" key="4">
    <source>
        <dbReference type="ARBA" id="ARBA00022729"/>
    </source>
</evidence>
<evidence type="ECO:0000256" key="1">
    <source>
        <dbReference type="ARBA" id="ARBA00004196"/>
    </source>
</evidence>
<dbReference type="Gene3D" id="3.40.190.10">
    <property type="entry name" value="Periplasmic binding protein-like II"/>
    <property type="match status" value="1"/>
</dbReference>
<feature type="region of interest" description="Disordered" evidence="5">
    <location>
        <begin position="479"/>
        <end position="554"/>
    </location>
</feature>
<name>A0ABR5EZ68_9ACTN</name>
<comment type="caution">
    <text evidence="7">The sequence shown here is derived from an EMBL/GenBank/DDBJ whole genome shotgun (WGS) entry which is preliminary data.</text>
</comment>
<comment type="similarity">
    <text evidence="2">Belongs to the bacterial solute-binding protein 5 family.</text>
</comment>
<dbReference type="Pfam" id="PF00496">
    <property type="entry name" value="SBP_bac_5"/>
    <property type="match status" value="1"/>
</dbReference>
<keyword evidence="3" id="KW-0813">Transport</keyword>
<dbReference type="SUPFAM" id="SSF53850">
    <property type="entry name" value="Periplasmic binding protein-like II"/>
    <property type="match status" value="1"/>
</dbReference>
<organism evidence="7 8">
    <name type="scientific">Protofrankia coriariae</name>
    <dbReference type="NCBI Taxonomy" id="1562887"/>
    <lineage>
        <taxon>Bacteria</taxon>
        <taxon>Bacillati</taxon>
        <taxon>Actinomycetota</taxon>
        <taxon>Actinomycetes</taxon>
        <taxon>Frankiales</taxon>
        <taxon>Frankiaceae</taxon>
        <taxon>Protofrankia</taxon>
    </lineage>
</organism>